<dbReference type="InterPro" id="IPR036894">
    <property type="entry name" value="YbaB-like_sf"/>
</dbReference>
<dbReference type="PANTHER" id="PTHR33449">
    <property type="entry name" value="NUCLEOID-ASSOCIATED PROTEIN YBAB"/>
    <property type="match status" value="1"/>
</dbReference>
<dbReference type="SUPFAM" id="SSF82607">
    <property type="entry name" value="YbaB-like"/>
    <property type="match status" value="1"/>
</dbReference>
<dbReference type="AlphaFoldDB" id="A0A1M6RQ49"/>
<name>A0A1M6RQ49_9FIRM</name>
<dbReference type="PIRSF" id="PIRSF004555">
    <property type="entry name" value="UCP004555"/>
    <property type="match status" value="1"/>
</dbReference>
<evidence type="ECO:0000313" key="2">
    <source>
        <dbReference type="EMBL" id="SHK34447.1"/>
    </source>
</evidence>
<dbReference type="GO" id="GO:0003677">
    <property type="term" value="F:DNA binding"/>
    <property type="evidence" value="ECO:0007669"/>
    <property type="project" value="UniProtKB-KW"/>
</dbReference>
<proteinExistence type="predicted"/>
<dbReference type="PANTHER" id="PTHR33449:SF1">
    <property type="entry name" value="NUCLEOID-ASSOCIATED PROTEIN YBAB"/>
    <property type="match status" value="1"/>
</dbReference>
<evidence type="ECO:0000313" key="3">
    <source>
        <dbReference type="Proteomes" id="UP000183997"/>
    </source>
</evidence>
<dbReference type="GO" id="GO:0005829">
    <property type="term" value="C:cytosol"/>
    <property type="evidence" value="ECO:0007669"/>
    <property type="project" value="TreeGrafter"/>
</dbReference>
<dbReference type="RefSeq" id="WP_072912692.1">
    <property type="nucleotide sequence ID" value="NZ_FRAR01000011.1"/>
</dbReference>
<protein>
    <recommendedName>
        <fullName evidence="4">Nucleoid-associated protein</fullName>
    </recommendedName>
</protein>
<keyword evidence="3" id="KW-1185">Reference proteome</keyword>
<gene>
    <name evidence="2" type="ORF">SAMN02745123_01557</name>
</gene>
<dbReference type="Proteomes" id="UP000183997">
    <property type="component" value="Unassembled WGS sequence"/>
</dbReference>
<dbReference type="STRING" id="1121421.SAMN02745123_01557"/>
<dbReference type="InterPro" id="IPR004401">
    <property type="entry name" value="YbaB/EbfC"/>
</dbReference>
<evidence type="ECO:0000256" key="1">
    <source>
        <dbReference type="ARBA" id="ARBA00023125"/>
    </source>
</evidence>
<organism evidence="2 3">
    <name type="scientific">Desulforamulus aeronauticus DSM 10349</name>
    <dbReference type="NCBI Taxonomy" id="1121421"/>
    <lineage>
        <taxon>Bacteria</taxon>
        <taxon>Bacillati</taxon>
        <taxon>Bacillota</taxon>
        <taxon>Clostridia</taxon>
        <taxon>Eubacteriales</taxon>
        <taxon>Peptococcaceae</taxon>
        <taxon>Desulforamulus</taxon>
    </lineage>
</organism>
<dbReference type="OrthoDB" id="9808738at2"/>
<dbReference type="EMBL" id="FRAR01000011">
    <property type="protein sequence ID" value="SHK34447.1"/>
    <property type="molecule type" value="Genomic_DNA"/>
</dbReference>
<keyword evidence="1" id="KW-0238">DNA-binding</keyword>
<sequence length="100" mass="10741">MFENLGGMISQVQNMQESLKEVEVQVAVAEGAVTVTMNGAQNMVAVTIAPELLQGDLENLEDAVLAGIKLAQQESKAKVQEQVAKMTGINVNNFMNMFNG</sequence>
<accession>A0A1M6RQ49</accession>
<dbReference type="Pfam" id="PF02575">
    <property type="entry name" value="YbaB_DNA_bd"/>
    <property type="match status" value="1"/>
</dbReference>
<reference evidence="3" key="1">
    <citation type="submission" date="2016-11" db="EMBL/GenBank/DDBJ databases">
        <authorList>
            <person name="Varghese N."/>
            <person name="Submissions S."/>
        </authorList>
    </citation>
    <scope>NUCLEOTIDE SEQUENCE [LARGE SCALE GENOMIC DNA]</scope>
    <source>
        <strain evidence="3">DSM 10349</strain>
    </source>
</reference>
<dbReference type="Gene3D" id="3.30.1310.10">
    <property type="entry name" value="Nucleoid-associated protein YbaB-like domain"/>
    <property type="match status" value="1"/>
</dbReference>
<evidence type="ECO:0008006" key="4">
    <source>
        <dbReference type="Google" id="ProtNLM"/>
    </source>
</evidence>